<dbReference type="InterPro" id="IPR051695">
    <property type="entry name" value="Phosphoglycerate_Mutase"/>
</dbReference>
<protein>
    <submittedName>
        <fullName evidence="2">Phosphoglycerate mutase family protein</fullName>
    </submittedName>
</protein>
<dbReference type="RefSeq" id="WP_021714626.1">
    <property type="nucleotide sequence ID" value="NZ_BATM01000045.1"/>
</dbReference>
<dbReference type="Pfam" id="PF00300">
    <property type="entry name" value="His_Phos_1"/>
    <property type="match status" value="1"/>
</dbReference>
<dbReference type="SUPFAM" id="SSF53254">
    <property type="entry name" value="Phosphoglycerate mutase-like"/>
    <property type="match status" value="1"/>
</dbReference>
<reference evidence="2 3" key="1">
    <citation type="submission" date="2013-09" db="EMBL/GenBank/DDBJ databases">
        <title>Whole genome shotgun sequence of Vibrio ezurae NBRC 102218.</title>
        <authorList>
            <person name="Yoshida I."/>
            <person name="Hosoyama A."/>
            <person name="Numata M."/>
            <person name="Hashimoto M."/>
            <person name="Hosoyama Y."/>
            <person name="Tsuchikane K."/>
            <person name="Noguchi M."/>
            <person name="Hirakata S."/>
            <person name="Ichikawa N."/>
            <person name="Ohji S."/>
            <person name="Yamazoe A."/>
            <person name="Fujita N."/>
        </authorList>
    </citation>
    <scope>NUCLEOTIDE SEQUENCE [LARGE SCALE GENOMIC DNA]</scope>
    <source>
        <strain evidence="2 3">NBRC 102218</strain>
    </source>
</reference>
<proteinExistence type="predicted"/>
<dbReference type="PANTHER" id="PTHR46517">
    <property type="entry name" value="FRUCTOSE-2,6-BISPHOSPHATASE TIGAR"/>
    <property type="match status" value="1"/>
</dbReference>
<sequence>MKHLKLWVLRHGQCEGGNILRGQVDVLLSQAGHSQMDNAFSTLPQLPTEIISSPLQRCAIWSNNTALDKQLTMNTNNAFTEMNFGDWDGKTFDELYQNSAEKMDAFWRNPWDKQNSPPNGETLANFELRVLNGLSQLLSQHTHQGTATDTPNSLLLVTHGGVIKVILGHILNAQQSNQLFSQLTLPYAARLEVDVYFPDTPTQPPTEQTEPVSIDSVRQQLQRYQFNVHWPSI</sequence>
<keyword evidence="1" id="KW-0378">Hydrolase</keyword>
<dbReference type="AlphaFoldDB" id="U3ALY4"/>
<evidence type="ECO:0000313" key="2">
    <source>
        <dbReference type="EMBL" id="GAD80926.1"/>
    </source>
</evidence>
<dbReference type="InterPro" id="IPR029033">
    <property type="entry name" value="His_PPase_superfam"/>
</dbReference>
<dbReference type="SMART" id="SM00855">
    <property type="entry name" value="PGAM"/>
    <property type="match status" value="1"/>
</dbReference>
<dbReference type="InterPro" id="IPR013078">
    <property type="entry name" value="His_Pase_superF_clade-1"/>
</dbReference>
<evidence type="ECO:0000256" key="1">
    <source>
        <dbReference type="ARBA" id="ARBA00022801"/>
    </source>
</evidence>
<dbReference type="Gene3D" id="3.40.50.1240">
    <property type="entry name" value="Phosphoglycerate mutase-like"/>
    <property type="match status" value="1"/>
</dbReference>
<gene>
    <name evidence="2" type="ORF">VEZ01S_45_00610</name>
</gene>
<dbReference type="GO" id="GO:0045820">
    <property type="term" value="P:negative regulation of glycolytic process"/>
    <property type="evidence" value="ECO:0007669"/>
    <property type="project" value="TreeGrafter"/>
</dbReference>
<name>U3ALY4_9VIBR</name>
<dbReference type="GO" id="GO:0004331">
    <property type="term" value="F:fructose-2,6-bisphosphate 2-phosphatase activity"/>
    <property type="evidence" value="ECO:0007669"/>
    <property type="project" value="TreeGrafter"/>
</dbReference>
<dbReference type="Proteomes" id="UP000016562">
    <property type="component" value="Unassembled WGS sequence"/>
</dbReference>
<accession>U3ALY4</accession>
<dbReference type="STRING" id="1219080.VEZ01S_45_00610"/>
<comment type="caution">
    <text evidence="2">The sequence shown here is derived from an EMBL/GenBank/DDBJ whole genome shotgun (WGS) entry which is preliminary data.</text>
</comment>
<dbReference type="CDD" id="cd07067">
    <property type="entry name" value="HP_PGM_like"/>
    <property type="match status" value="1"/>
</dbReference>
<dbReference type="EMBL" id="BATM01000045">
    <property type="protein sequence ID" value="GAD80926.1"/>
    <property type="molecule type" value="Genomic_DNA"/>
</dbReference>
<dbReference type="eggNOG" id="COG0406">
    <property type="taxonomic scope" value="Bacteria"/>
</dbReference>
<evidence type="ECO:0000313" key="3">
    <source>
        <dbReference type="Proteomes" id="UP000016562"/>
    </source>
</evidence>
<dbReference type="PANTHER" id="PTHR46517:SF1">
    <property type="entry name" value="FRUCTOSE-2,6-BISPHOSPHATASE TIGAR"/>
    <property type="match status" value="1"/>
</dbReference>
<dbReference type="OrthoDB" id="9783269at2"/>
<keyword evidence="3" id="KW-1185">Reference proteome</keyword>
<dbReference type="GO" id="GO:0005829">
    <property type="term" value="C:cytosol"/>
    <property type="evidence" value="ECO:0007669"/>
    <property type="project" value="TreeGrafter"/>
</dbReference>
<dbReference type="GO" id="GO:0043456">
    <property type="term" value="P:regulation of pentose-phosphate shunt"/>
    <property type="evidence" value="ECO:0007669"/>
    <property type="project" value="TreeGrafter"/>
</dbReference>
<organism evidence="2 3">
    <name type="scientific">Vibrio ezurae NBRC 102218</name>
    <dbReference type="NCBI Taxonomy" id="1219080"/>
    <lineage>
        <taxon>Bacteria</taxon>
        <taxon>Pseudomonadati</taxon>
        <taxon>Pseudomonadota</taxon>
        <taxon>Gammaproteobacteria</taxon>
        <taxon>Vibrionales</taxon>
        <taxon>Vibrionaceae</taxon>
        <taxon>Vibrio</taxon>
    </lineage>
</organism>